<dbReference type="EMBL" id="FN649733">
    <property type="protein sequence ID" value="CBN76862.1"/>
    <property type="molecule type" value="Genomic_DNA"/>
</dbReference>
<dbReference type="SFLD" id="SFLDS00019">
    <property type="entry name" value="Glutathione_Transferase_(cytos"/>
    <property type="match status" value="1"/>
</dbReference>
<dbReference type="PANTHER" id="PTHR43968">
    <property type="match status" value="1"/>
</dbReference>
<evidence type="ECO:0000313" key="5">
    <source>
        <dbReference type="Proteomes" id="UP000002630"/>
    </source>
</evidence>
<evidence type="ECO:0000256" key="2">
    <source>
        <dbReference type="SAM" id="SignalP"/>
    </source>
</evidence>
<dbReference type="EMBL" id="FN648409">
    <property type="protein sequence ID" value="CBN76862.1"/>
    <property type="molecule type" value="Genomic_DNA"/>
</dbReference>
<dbReference type="InterPro" id="IPR036282">
    <property type="entry name" value="Glutathione-S-Trfase_C_sf"/>
</dbReference>
<evidence type="ECO:0000256" key="1">
    <source>
        <dbReference type="SAM" id="MobiDB-lite"/>
    </source>
</evidence>
<dbReference type="Pfam" id="PF13410">
    <property type="entry name" value="GST_C_2"/>
    <property type="match status" value="1"/>
</dbReference>
<dbReference type="InParanoid" id="D8LIX8"/>
<dbReference type="Gene3D" id="1.20.1050.10">
    <property type="match status" value="1"/>
</dbReference>
<dbReference type="Proteomes" id="UP000002630">
    <property type="component" value="Linkage Group LG08"/>
</dbReference>
<dbReference type="InterPro" id="IPR040079">
    <property type="entry name" value="Glutathione_S-Trfase"/>
</dbReference>
<dbReference type="AlphaFoldDB" id="D8LIX8"/>
<dbReference type="InterPro" id="IPR050983">
    <property type="entry name" value="GST_Omega/HSP26"/>
</dbReference>
<dbReference type="SUPFAM" id="SSF47616">
    <property type="entry name" value="GST C-terminal domain-like"/>
    <property type="match status" value="1"/>
</dbReference>
<dbReference type="PANTHER" id="PTHR43968:SF14">
    <property type="entry name" value="GLUTATHIONE S-TRANSFERASE"/>
    <property type="match status" value="1"/>
</dbReference>
<evidence type="ECO:0000259" key="3">
    <source>
        <dbReference type="PROSITE" id="PS50404"/>
    </source>
</evidence>
<protein>
    <submittedName>
        <fullName evidence="4">Glutathione S-transferase putative Glutathione S-transferase</fullName>
    </submittedName>
</protein>
<dbReference type="Gene3D" id="3.40.30.10">
    <property type="entry name" value="Glutaredoxin"/>
    <property type="match status" value="1"/>
</dbReference>
<proteinExistence type="predicted"/>
<feature type="domain" description="GST N-terminal" evidence="3">
    <location>
        <begin position="146"/>
        <end position="227"/>
    </location>
</feature>
<sequence length="330" mass="36528">MTLFFHATLPSLQLVGLLLLSRNHRRVQAFRAGSSSSSFISRTGRSLPPTSTTGGGTRGSTLAASFNPFAGLGKSVNSMLAGATGSVPADFEDKAPSWERLEAMLEERQTPEEREAVALRERGYGPTSALANLRLFDAPEGTEPRVTLYRDHAGWCPYCEKVWLLLEEKRIPYRVKKVPMRCYGDKPRWFSEVSPSGAVPVAEIDGRIISESNVIMQVLEATFTENNPLLPAPGSPQAGRAESLLGLEREIFSAWFRWITSSNPTSAAFEASADKVEKALKDGGGPYFLGKELSYVDLMYTPFLERMAASIPYFKGLEVRRNPRWPNMDR</sequence>
<dbReference type="SFLD" id="SFLDG00358">
    <property type="entry name" value="Main_(cytGST)"/>
    <property type="match status" value="1"/>
</dbReference>
<reference evidence="4 5" key="1">
    <citation type="journal article" date="2010" name="Nature">
        <title>The Ectocarpus genome and the independent evolution of multicellularity in brown algae.</title>
        <authorList>
            <person name="Cock J.M."/>
            <person name="Sterck L."/>
            <person name="Rouze P."/>
            <person name="Scornet D."/>
            <person name="Allen A.E."/>
            <person name="Amoutzias G."/>
            <person name="Anthouard V."/>
            <person name="Artiguenave F."/>
            <person name="Aury J.M."/>
            <person name="Badger J.H."/>
            <person name="Beszteri B."/>
            <person name="Billiau K."/>
            <person name="Bonnet E."/>
            <person name="Bothwell J.H."/>
            <person name="Bowler C."/>
            <person name="Boyen C."/>
            <person name="Brownlee C."/>
            <person name="Carrano C.J."/>
            <person name="Charrier B."/>
            <person name="Cho G.Y."/>
            <person name="Coelho S.M."/>
            <person name="Collen J."/>
            <person name="Corre E."/>
            <person name="Da Silva C."/>
            <person name="Delage L."/>
            <person name="Delaroque N."/>
            <person name="Dittami S.M."/>
            <person name="Doulbeau S."/>
            <person name="Elias M."/>
            <person name="Farnham G."/>
            <person name="Gachon C.M."/>
            <person name="Gschloessl B."/>
            <person name="Heesch S."/>
            <person name="Jabbari K."/>
            <person name="Jubin C."/>
            <person name="Kawai H."/>
            <person name="Kimura K."/>
            <person name="Kloareg B."/>
            <person name="Kupper F.C."/>
            <person name="Lang D."/>
            <person name="Le Bail A."/>
            <person name="Leblanc C."/>
            <person name="Lerouge P."/>
            <person name="Lohr M."/>
            <person name="Lopez P.J."/>
            <person name="Martens C."/>
            <person name="Maumus F."/>
            <person name="Michel G."/>
            <person name="Miranda-Saavedra D."/>
            <person name="Morales J."/>
            <person name="Moreau H."/>
            <person name="Motomura T."/>
            <person name="Nagasato C."/>
            <person name="Napoli C.A."/>
            <person name="Nelson D.R."/>
            <person name="Nyvall-Collen P."/>
            <person name="Peters A.F."/>
            <person name="Pommier C."/>
            <person name="Potin P."/>
            <person name="Poulain J."/>
            <person name="Quesneville H."/>
            <person name="Read B."/>
            <person name="Rensing S.A."/>
            <person name="Ritter A."/>
            <person name="Rousvoal S."/>
            <person name="Samanta M."/>
            <person name="Samson G."/>
            <person name="Schroeder D.C."/>
            <person name="Segurens B."/>
            <person name="Strittmatter M."/>
            <person name="Tonon T."/>
            <person name="Tregear J.W."/>
            <person name="Valentin K."/>
            <person name="von Dassow P."/>
            <person name="Yamagishi T."/>
            <person name="Van de Peer Y."/>
            <person name="Wincker P."/>
        </authorList>
    </citation>
    <scope>NUCLEOTIDE SEQUENCE [LARGE SCALE GENOMIC DNA]</scope>
    <source>
        <strain evidence="5">Ec32 / CCAP1310/4</strain>
    </source>
</reference>
<feature type="region of interest" description="Disordered" evidence="1">
    <location>
        <begin position="37"/>
        <end position="58"/>
    </location>
</feature>
<feature type="compositionally biased region" description="Low complexity" evidence="1">
    <location>
        <begin position="37"/>
        <end position="52"/>
    </location>
</feature>
<gene>
    <name evidence="4" type="primary">GST</name>
    <name evidence="4" type="ORF">Esi_0023_0103</name>
</gene>
<dbReference type="InterPro" id="IPR036249">
    <property type="entry name" value="Thioredoxin-like_sf"/>
</dbReference>
<dbReference type="GO" id="GO:0016740">
    <property type="term" value="F:transferase activity"/>
    <property type="evidence" value="ECO:0007669"/>
    <property type="project" value="UniProtKB-KW"/>
</dbReference>
<evidence type="ECO:0000313" key="4">
    <source>
        <dbReference type="EMBL" id="CBN76862.1"/>
    </source>
</evidence>
<dbReference type="PROSITE" id="PS51354">
    <property type="entry name" value="GLUTAREDOXIN_2"/>
    <property type="match status" value="1"/>
</dbReference>
<organism evidence="4 5">
    <name type="scientific">Ectocarpus siliculosus</name>
    <name type="common">Brown alga</name>
    <name type="synonym">Conferva siliculosa</name>
    <dbReference type="NCBI Taxonomy" id="2880"/>
    <lineage>
        <taxon>Eukaryota</taxon>
        <taxon>Sar</taxon>
        <taxon>Stramenopiles</taxon>
        <taxon>Ochrophyta</taxon>
        <taxon>PX clade</taxon>
        <taxon>Phaeophyceae</taxon>
        <taxon>Ectocarpales</taxon>
        <taxon>Ectocarpaceae</taxon>
        <taxon>Ectocarpus</taxon>
    </lineage>
</organism>
<dbReference type="STRING" id="2880.D8LIX8"/>
<dbReference type="InterPro" id="IPR004045">
    <property type="entry name" value="Glutathione_S-Trfase_N"/>
</dbReference>
<dbReference type="OrthoDB" id="4951845at2759"/>
<dbReference type="GO" id="GO:0005737">
    <property type="term" value="C:cytoplasm"/>
    <property type="evidence" value="ECO:0007669"/>
    <property type="project" value="TreeGrafter"/>
</dbReference>
<dbReference type="Pfam" id="PF13409">
    <property type="entry name" value="GST_N_2"/>
    <property type="match status" value="1"/>
</dbReference>
<feature type="chain" id="PRO_5003117251" evidence="2">
    <location>
        <begin position="30"/>
        <end position="330"/>
    </location>
</feature>
<keyword evidence="2" id="KW-0732">Signal</keyword>
<dbReference type="CDD" id="cd00570">
    <property type="entry name" value="GST_N_family"/>
    <property type="match status" value="1"/>
</dbReference>
<dbReference type="PROSITE" id="PS50404">
    <property type="entry name" value="GST_NTER"/>
    <property type="match status" value="1"/>
</dbReference>
<name>D8LIX8_ECTSI</name>
<accession>D8LIX8</accession>
<feature type="signal peptide" evidence="2">
    <location>
        <begin position="1"/>
        <end position="29"/>
    </location>
</feature>
<dbReference type="SUPFAM" id="SSF52833">
    <property type="entry name" value="Thioredoxin-like"/>
    <property type="match status" value="1"/>
</dbReference>
<keyword evidence="5" id="KW-1185">Reference proteome</keyword>